<reference evidence="2 3" key="1">
    <citation type="journal article" date="2013" name="Curr. Biol.">
        <title>The Genome of the Foraminiferan Reticulomyxa filosa.</title>
        <authorList>
            <person name="Glockner G."/>
            <person name="Hulsmann N."/>
            <person name="Schleicher M."/>
            <person name="Noegel A.A."/>
            <person name="Eichinger L."/>
            <person name="Gallinger C."/>
            <person name="Pawlowski J."/>
            <person name="Sierra R."/>
            <person name="Euteneuer U."/>
            <person name="Pillet L."/>
            <person name="Moustafa A."/>
            <person name="Platzer M."/>
            <person name="Groth M."/>
            <person name="Szafranski K."/>
            <person name="Schliwa M."/>
        </authorList>
    </citation>
    <scope>NUCLEOTIDE SEQUENCE [LARGE SCALE GENOMIC DNA]</scope>
</reference>
<feature type="compositionally biased region" description="Low complexity" evidence="1">
    <location>
        <begin position="156"/>
        <end position="181"/>
    </location>
</feature>
<feature type="region of interest" description="Disordered" evidence="1">
    <location>
        <begin position="478"/>
        <end position="515"/>
    </location>
</feature>
<feature type="compositionally biased region" description="Polar residues" evidence="1">
    <location>
        <begin position="570"/>
        <end position="590"/>
    </location>
</feature>
<protein>
    <submittedName>
        <fullName evidence="2">Uncharacterized protein</fullName>
    </submittedName>
</protein>
<evidence type="ECO:0000256" key="1">
    <source>
        <dbReference type="SAM" id="MobiDB-lite"/>
    </source>
</evidence>
<evidence type="ECO:0000313" key="2">
    <source>
        <dbReference type="EMBL" id="ETO04369.1"/>
    </source>
</evidence>
<feature type="compositionally biased region" description="Polar residues" evidence="1">
    <location>
        <begin position="182"/>
        <end position="195"/>
    </location>
</feature>
<dbReference type="AlphaFoldDB" id="X6LRY6"/>
<organism evidence="2 3">
    <name type="scientific">Reticulomyxa filosa</name>
    <dbReference type="NCBI Taxonomy" id="46433"/>
    <lineage>
        <taxon>Eukaryota</taxon>
        <taxon>Sar</taxon>
        <taxon>Rhizaria</taxon>
        <taxon>Retaria</taxon>
        <taxon>Foraminifera</taxon>
        <taxon>Monothalamids</taxon>
        <taxon>Reticulomyxidae</taxon>
        <taxon>Reticulomyxa</taxon>
    </lineage>
</organism>
<accession>X6LRY6</accession>
<feature type="region of interest" description="Disordered" evidence="1">
    <location>
        <begin position="156"/>
        <end position="347"/>
    </location>
</feature>
<sequence length="622" mass="68837">MFCILAKEVAVISAMEESRKEDEVNGTETLAERKKDEEKISTPVEQPILISSSAVKTNDTTATTSTSTLTSTERTISLFNSSGELFRLTPIFIPPSDSYLIKKSASSRLASPTKGHFKSMASVPLLPANSSSSRAHTSHAQSLLLQSTLQPLLSIQQQQHQQEQQQQQQQKQDLPQQSMQSELNISQQNIQTQAESKTKVKAKTKTKAKTKMVTKAKSKSQKTQIAEKETKKSDVYSIDEKEKHEDAKGAQAEEKKKEKEKERKENEDNNRQNSSSSISMLSGQSQSQSLTAQTSPPMALSTRKPLERRYPPTMLSFVNGNRPPPPSSSSSSYQQQQQHHRRHRVHSNTNSAFVAHTSSNPLENADSAKQASKSPKTMANIVSLAQNGIGSSAPLPLAQELSHRTSTTSKSNQSYLISQNSQSMVNDFSRTQTLTKNHTQTSRSESPLLYKHIHNTEEPHPLHFHFDQNFANASTPTLTKVESKEQEQGSGSGSRPDQRQEQGQGQGQGQDLHRPNITPASVAFLVKSHTEMHDADMVMAAADEHDMDDSNDRTPTIHLPPRPLQKKRSSTYYSIQSKSKSLRGQNSTKALQKVQESLHEIGSVADALLPNHSPSHSNQSNL</sequence>
<feature type="region of interest" description="Disordered" evidence="1">
    <location>
        <begin position="22"/>
        <end position="41"/>
    </location>
</feature>
<comment type="caution">
    <text evidence="2">The sequence shown here is derived from an EMBL/GenBank/DDBJ whole genome shotgun (WGS) entry which is preliminary data.</text>
</comment>
<gene>
    <name evidence="2" type="ORF">RFI_33031</name>
</gene>
<feature type="compositionally biased region" description="Basic and acidic residues" evidence="1">
    <location>
        <begin position="30"/>
        <end position="40"/>
    </location>
</feature>
<evidence type="ECO:0000313" key="3">
    <source>
        <dbReference type="Proteomes" id="UP000023152"/>
    </source>
</evidence>
<dbReference type="Proteomes" id="UP000023152">
    <property type="component" value="Unassembled WGS sequence"/>
</dbReference>
<feature type="compositionally biased region" description="Low complexity" evidence="1">
    <location>
        <begin position="272"/>
        <end position="295"/>
    </location>
</feature>
<proteinExistence type="predicted"/>
<feature type="compositionally biased region" description="Basic and acidic residues" evidence="1">
    <location>
        <begin position="225"/>
        <end position="270"/>
    </location>
</feature>
<keyword evidence="3" id="KW-1185">Reference proteome</keyword>
<dbReference type="EMBL" id="ASPP01029445">
    <property type="protein sequence ID" value="ETO04369.1"/>
    <property type="molecule type" value="Genomic_DNA"/>
</dbReference>
<feature type="compositionally biased region" description="Basic residues" evidence="1">
    <location>
        <begin position="199"/>
        <end position="220"/>
    </location>
</feature>
<feature type="region of interest" description="Disordered" evidence="1">
    <location>
        <begin position="545"/>
        <end position="591"/>
    </location>
</feature>
<feature type="compositionally biased region" description="Low complexity" evidence="1">
    <location>
        <begin position="328"/>
        <end position="337"/>
    </location>
</feature>
<name>X6LRY6_RETFI</name>